<dbReference type="InterPro" id="IPR003959">
    <property type="entry name" value="ATPase_AAA_core"/>
</dbReference>
<dbReference type="PANTHER" id="PTHR43581">
    <property type="entry name" value="ATP/GTP PHOSPHATASE"/>
    <property type="match status" value="1"/>
</dbReference>
<dbReference type="GO" id="GO:0016887">
    <property type="term" value="F:ATP hydrolysis activity"/>
    <property type="evidence" value="ECO:0007669"/>
    <property type="project" value="InterPro"/>
</dbReference>
<dbReference type="GeneID" id="66163041"/>
<dbReference type="GO" id="GO:0005524">
    <property type="term" value="F:ATP binding"/>
    <property type="evidence" value="ECO:0007669"/>
    <property type="project" value="InterPro"/>
</dbReference>
<evidence type="ECO:0000313" key="3">
    <source>
        <dbReference type="Proteomes" id="UP000825123"/>
    </source>
</evidence>
<evidence type="ECO:0000259" key="1">
    <source>
        <dbReference type="Pfam" id="PF13304"/>
    </source>
</evidence>
<dbReference type="EMBL" id="AP024597">
    <property type="protein sequence ID" value="BCU70015.1"/>
    <property type="molecule type" value="Genomic_DNA"/>
</dbReference>
<feature type="domain" description="ATPase AAA-type core" evidence="1">
    <location>
        <begin position="209"/>
        <end position="289"/>
    </location>
</feature>
<keyword evidence="3" id="KW-1185">Reference proteome</keyword>
<reference evidence="2 3" key="1">
    <citation type="submission" date="2021-04" db="EMBL/GenBank/DDBJ databases">
        <title>Complete genome sequence of Stygiolobus sp. KN-1.</title>
        <authorList>
            <person name="Nakamura K."/>
            <person name="Sakai H."/>
            <person name="Kurosawa N."/>
        </authorList>
    </citation>
    <scope>NUCLEOTIDE SEQUENCE [LARGE SCALE GENOMIC DNA]</scope>
    <source>
        <strain evidence="2 3">KN-1</strain>
    </source>
</reference>
<dbReference type="PANTHER" id="PTHR43581:SF4">
    <property type="entry name" value="ATP_GTP PHOSPHATASE"/>
    <property type="match status" value="1"/>
</dbReference>
<evidence type="ECO:0000313" key="2">
    <source>
        <dbReference type="EMBL" id="BCU70015.1"/>
    </source>
</evidence>
<accession>A0A8D5U5N7</accession>
<proteinExistence type="predicted"/>
<dbReference type="InterPro" id="IPR051396">
    <property type="entry name" value="Bact_Antivir_Def_Nuclease"/>
</dbReference>
<organism evidence="2 3">
    <name type="scientific">Stygiolobus caldivivus</name>
    <dbReference type="NCBI Taxonomy" id="2824673"/>
    <lineage>
        <taxon>Archaea</taxon>
        <taxon>Thermoproteota</taxon>
        <taxon>Thermoprotei</taxon>
        <taxon>Sulfolobales</taxon>
        <taxon>Sulfolobaceae</taxon>
        <taxon>Stygiolobus</taxon>
    </lineage>
</organism>
<dbReference type="InterPro" id="IPR027417">
    <property type="entry name" value="P-loop_NTPase"/>
</dbReference>
<dbReference type="Gene3D" id="3.40.50.300">
    <property type="entry name" value="P-loop containing nucleotide triphosphate hydrolases"/>
    <property type="match status" value="1"/>
</dbReference>
<dbReference type="Pfam" id="PF13304">
    <property type="entry name" value="AAA_21"/>
    <property type="match status" value="1"/>
</dbReference>
<gene>
    <name evidence="2" type="ORF">KN1_13120</name>
</gene>
<dbReference type="Proteomes" id="UP000825123">
    <property type="component" value="Chromosome"/>
</dbReference>
<name>A0A8D5U5N7_9CREN</name>
<dbReference type="KEGG" id="csty:KN1_13120"/>
<dbReference type="SUPFAM" id="SSF52540">
    <property type="entry name" value="P-loop containing nucleoside triphosphate hydrolases"/>
    <property type="match status" value="1"/>
</dbReference>
<sequence length="336" mass="37695">MEEIGKYKEVVQAVEVYSLRGISVADHETLDPPRLLPKKINVITGCNGSFKTTFLEALTVSLFMTSANIPRTVLGLASTLRMDPLWYYLLARDGVDMSVNGYRVTSASLDDLKQVGPVVAIVNPVGFKLSKDGDTRILRVDLTSVLPQSVGITLRSETRKPLPNFTFISFSMPNPITPDFVNNFSPLINFSKVKELLKKVLGFDLIGVKVDELNRMNFVVAEGDRDVEIQLLGSGFASLLLLILASSNDVVIHDNIENHLHPQLMLKAIDLMRQSSSQWFITTQSIEFLNYLLTAYPEGVMIYEFLKRDKVHVRQIEGKKAKELIDELYEDLRGLC</sequence>
<dbReference type="RefSeq" id="WP_221290197.1">
    <property type="nucleotide sequence ID" value="NZ_AP024597.1"/>
</dbReference>
<protein>
    <recommendedName>
        <fullName evidence="1">ATPase AAA-type core domain-containing protein</fullName>
    </recommendedName>
</protein>
<dbReference type="AlphaFoldDB" id="A0A8D5U5N7"/>